<name>A0A9Q0DQ07_9TELE</name>
<feature type="region of interest" description="Disordered" evidence="1">
    <location>
        <begin position="83"/>
        <end position="126"/>
    </location>
</feature>
<dbReference type="Pfam" id="PF23057">
    <property type="entry name" value="RBD_ZCCHC3_1st"/>
    <property type="match status" value="1"/>
</dbReference>
<gene>
    <name evidence="3" type="ORF">NHX12_007470</name>
</gene>
<accession>A0A9Q0DQ07</accession>
<organism evidence="3 4">
    <name type="scientific">Muraenolepis orangiensis</name>
    <name type="common">Patagonian moray cod</name>
    <dbReference type="NCBI Taxonomy" id="630683"/>
    <lineage>
        <taxon>Eukaryota</taxon>
        <taxon>Metazoa</taxon>
        <taxon>Chordata</taxon>
        <taxon>Craniata</taxon>
        <taxon>Vertebrata</taxon>
        <taxon>Euteleostomi</taxon>
        <taxon>Actinopterygii</taxon>
        <taxon>Neopterygii</taxon>
        <taxon>Teleostei</taxon>
        <taxon>Neoteleostei</taxon>
        <taxon>Acanthomorphata</taxon>
        <taxon>Zeiogadaria</taxon>
        <taxon>Gadariae</taxon>
        <taxon>Gadiformes</taxon>
        <taxon>Muraenolepidoidei</taxon>
        <taxon>Muraenolepididae</taxon>
        <taxon>Muraenolepis</taxon>
    </lineage>
</organism>
<dbReference type="InterPro" id="IPR057810">
    <property type="entry name" value="RBD_ZCCHC3_1st"/>
</dbReference>
<dbReference type="OrthoDB" id="8962716at2759"/>
<evidence type="ECO:0000313" key="3">
    <source>
        <dbReference type="EMBL" id="KAJ3592343.1"/>
    </source>
</evidence>
<protein>
    <recommendedName>
        <fullName evidence="2">Zinc finger CCHC domain-containing protein</fullName>
    </recommendedName>
</protein>
<evidence type="ECO:0000259" key="2">
    <source>
        <dbReference type="Pfam" id="PF23057"/>
    </source>
</evidence>
<dbReference type="EMBL" id="JANIIK010000113">
    <property type="protein sequence ID" value="KAJ3592343.1"/>
    <property type="molecule type" value="Genomic_DNA"/>
</dbReference>
<dbReference type="AlphaFoldDB" id="A0A9Q0DQ07"/>
<evidence type="ECO:0000256" key="1">
    <source>
        <dbReference type="SAM" id="MobiDB-lite"/>
    </source>
</evidence>
<feature type="domain" description="Zinc finger CCHC" evidence="2">
    <location>
        <begin position="17"/>
        <end position="84"/>
    </location>
</feature>
<reference evidence="3" key="1">
    <citation type="submission" date="2022-07" db="EMBL/GenBank/DDBJ databases">
        <title>Chromosome-level genome of Muraenolepis orangiensis.</title>
        <authorList>
            <person name="Kim J."/>
        </authorList>
    </citation>
    <scope>NUCLEOTIDE SEQUENCE</scope>
    <source>
        <strain evidence="3">KU_S4_2022</strain>
        <tissue evidence="3">Muscle</tissue>
    </source>
</reference>
<keyword evidence="4" id="KW-1185">Reference proteome</keyword>
<evidence type="ECO:0000313" key="4">
    <source>
        <dbReference type="Proteomes" id="UP001148018"/>
    </source>
</evidence>
<comment type="caution">
    <text evidence="3">The sequence shown here is derived from an EMBL/GenBank/DDBJ whole genome shotgun (WGS) entry which is preliminary data.</text>
</comment>
<sequence>MTEGAFNEQTIPRVGLRCTIRFQARAAEERLLARAGKGVIIGQLGLKVEHVQCIQWNQQEKTFDVTLMNSNVFRVAETCKKEAGARRGSQGADRVHRKNPKGDGVSRVGRQGEREVEGGGELLVGQ</sequence>
<proteinExistence type="predicted"/>
<dbReference type="Proteomes" id="UP001148018">
    <property type="component" value="Unassembled WGS sequence"/>
</dbReference>